<gene>
    <name evidence="2" type="ORF">IM676_15290</name>
</gene>
<dbReference type="SUPFAM" id="SSF48452">
    <property type="entry name" value="TPR-like"/>
    <property type="match status" value="1"/>
</dbReference>
<dbReference type="SMART" id="SM00028">
    <property type="entry name" value="TPR"/>
    <property type="match status" value="3"/>
</dbReference>
<dbReference type="PROSITE" id="PS50005">
    <property type="entry name" value="TPR"/>
    <property type="match status" value="1"/>
</dbReference>
<accession>A0A7S6RH05</accession>
<dbReference type="Gene3D" id="1.25.40.10">
    <property type="entry name" value="Tetratricopeptide repeat domain"/>
    <property type="match status" value="1"/>
</dbReference>
<evidence type="ECO:0008006" key="4">
    <source>
        <dbReference type="Google" id="ProtNLM"/>
    </source>
</evidence>
<dbReference type="InterPro" id="IPR011990">
    <property type="entry name" value="TPR-like_helical_dom_sf"/>
</dbReference>
<dbReference type="KEGG" id="aee:IM676_15290"/>
<dbReference type="PANTHER" id="PTHR47908:SF2">
    <property type="entry name" value="TETRATRICOPEPTIDE REPEAT (TPR)-LIKE SUPERFAMILY PROTEIN"/>
    <property type="match status" value="1"/>
</dbReference>
<evidence type="ECO:0000256" key="1">
    <source>
        <dbReference type="PROSITE-ProRule" id="PRU00339"/>
    </source>
</evidence>
<proteinExistence type="predicted"/>
<dbReference type="EMBL" id="CP063311">
    <property type="protein sequence ID" value="QOV24743.1"/>
    <property type="molecule type" value="Genomic_DNA"/>
</dbReference>
<dbReference type="Proteomes" id="UP000593846">
    <property type="component" value="Chromosome"/>
</dbReference>
<keyword evidence="1" id="KW-0802">TPR repeat</keyword>
<name>A0A7S6RH05_9CYAN</name>
<dbReference type="Pfam" id="PF13181">
    <property type="entry name" value="TPR_8"/>
    <property type="match status" value="1"/>
</dbReference>
<evidence type="ECO:0000313" key="3">
    <source>
        <dbReference type="Proteomes" id="UP000593846"/>
    </source>
</evidence>
<dbReference type="PANTHER" id="PTHR47908">
    <property type="match status" value="1"/>
</dbReference>
<dbReference type="InterPro" id="IPR019734">
    <property type="entry name" value="TPR_rpt"/>
</dbReference>
<feature type="repeat" description="TPR" evidence="1">
    <location>
        <begin position="25"/>
        <end position="58"/>
    </location>
</feature>
<organism evidence="2 3">
    <name type="scientific">Anabaenopsis elenkinii CCIBt3563</name>
    <dbReference type="NCBI Taxonomy" id="2779889"/>
    <lineage>
        <taxon>Bacteria</taxon>
        <taxon>Bacillati</taxon>
        <taxon>Cyanobacteriota</taxon>
        <taxon>Cyanophyceae</taxon>
        <taxon>Nostocales</taxon>
        <taxon>Nodulariaceae</taxon>
        <taxon>Anabaenopsis</taxon>
    </lineage>
</organism>
<protein>
    <recommendedName>
        <fullName evidence="4">Tetratricopeptide repeat protein</fullName>
    </recommendedName>
</protein>
<dbReference type="AlphaFoldDB" id="A0A7S6RH05"/>
<reference evidence="3" key="1">
    <citation type="submission" date="2020-10" db="EMBL/GenBank/DDBJ databases">
        <title>Genome-based taxonomic classification of the species Anabaenopsis elenkinii.</title>
        <authorList>
            <person name="Delbaje E."/>
            <person name="Andreote A.P.D."/>
            <person name="Pellegrinetti T.A."/>
            <person name="Cruz R.B."/>
            <person name="Branco L.H.Z."/>
            <person name="Fiore M.F."/>
        </authorList>
    </citation>
    <scope>NUCLEOTIDE SEQUENCE [LARGE SCALE GENOMIC DNA]</scope>
    <source>
        <strain evidence="3">CCIBt3563</strain>
    </source>
</reference>
<evidence type="ECO:0000313" key="2">
    <source>
        <dbReference type="EMBL" id="QOV24743.1"/>
    </source>
</evidence>
<keyword evidence="3" id="KW-1185">Reference proteome</keyword>
<sequence length="220" mass="25688">MKTNNMLEQKLRRWHDVITNRPHDPQAYVQRGMVHFQLGNINGSIADFDMAEKLDPRLTPYLWQRGLSYYYAGRFAEGVKQFEADLTVNFQDVEETVWRYLCIAQADGVTVARECLLEVKNDPRLVMGRVYDLYAGRCSPDILIQVSKNANQRNIFYTYLYVGLYFEAEKQLELAQEYINQAVSTKIDDYMWYVACVHQKLRAIQDHVSDCNESQGNYQG</sequence>